<name>A0A2S5ZXD4_9NOCA</name>
<dbReference type="CDD" id="cd07099">
    <property type="entry name" value="ALDH_DDALDH"/>
    <property type="match status" value="1"/>
</dbReference>
<evidence type="ECO:0000313" key="6">
    <source>
        <dbReference type="EMBL" id="PPJ22682.1"/>
    </source>
</evidence>
<evidence type="ECO:0000313" key="7">
    <source>
        <dbReference type="Proteomes" id="UP000238356"/>
    </source>
</evidence>
<dbReference type="SUPFAM" id="SSF53720">
    <property type="entry name" value="ALDH-like"/>
    <property type="match status" value="1"/>
</dbReference>
<dbReference type="Gene3D" id="3.40.309.10">
    <property type="entry name" value="Aldehyde Dehydrogenase, Chain A, domain 2"/>
    <property type="match status" value="1"/>
</dbReference>
<feature type="domain" description="Aldehyde dehydrogenase" evidence="5">
    <location>
        <begin position="3"/>
        <end position="460"/>
    </location>
</feature>
<evidence type="ECO:0000256" key="4">
    <source>
        <dbReference type="RuleBase" id="RU003345"/>
    </source>
</evidence>
<keyword evidence="2 4" id="KW-0560">Oxidoreductase</keyword>
<dbReference type="Pfam" id="PF00171">
    <property type="entry name" value="Aldedh"/>
    <property type="match status" value="1"/>
</dbReference>
<dbReference type="FunFam" id="3.40.309.10:FF:000009">
    <property type="entry name" value="Aldehyde dehydrogenase A"/>
    <property type="match status" value="1"/>
</dbReference>
<evidence type="ECO:0000259" key="5">
    <source>
        <dbReference type="Pfam" id="PF00171"/>
    </source>
</evidence>
<comment type="similarity">
    <text evidence="1 4">Belongs to the aldehyde dehydrogenase family.</text>
</comment>
<gene>
    <name evidence="6" type="ORF">C5F51_30620</name>
</gene>
<dbReference type="InterPro" id="IPR016163">
    <property type="entry name" value="Ald_DH_C"/>
</dbReference>
<protein>
    <submittedName>
        <fullName evidence="6">Aldehyde dehydrogenase</fullName>
    </submittedName>
</protein>
<feature type="active site" evidence="3">
    <location>
        <position position="232"/>
    </location>
</feature>
<dbReference type="InterPro" id="IPR016162">
    <property type="entry name" value="Ald_DH_N"/>
</dbReference>
<accession>A0A2S5ZXD4</accession>
<dbReference type="EMBL" id="PSZD01000028">
    <property type="protein sequence ID" value="PPJ22682.1"/>
    <property type="molecule type" value="Genomic_DNA"/>
</dbReference>
<dbReference type="PANTHER" id="PTHR11699">
    <property type="entry name" value="ALDEHYDE DEHYDROGENASE-RELATED"/>
    <property type="match status" value="1"/>
</dbReference>
<evidence type="ECO:0000256" key="3">
    <source>
        <dbReference type="PROSITE-ProRule" id="PRU10007"/>
    </source>
</evidence>
<reference evidence="6 7" key="1">
    <citation type="submission" date="2018-02" db="EMBL/GenBank/DDBJ databases">
        <title>8 Nocardia nova and 1 Nocardia cyriacigeorgica strain used for evolution to TMP-SMX.</title>
        <authorList>
            <person name="Mehta H."/>
            <person name="Weng J."/>
            <person name="Shamoo Y."/>
        </authorList>
    </citation>
    <scope>NUCLEOTIDE SEQUENCE [LARGE SCALE GENOMIC DNA]</scope>
    <source>
        <strain evidence="6 7">BAA2227</strain>
    </source>
</reference>
<keyword evidence="7" id="KW-1185">Reference proteome</keyword>
<comment type="caution">
    <text evidence="6">The sequence shown here is derived from an EMBL/GenBank/DDBJ whole genome shotgun (WGS) entry which is preliminary data.</text>
</comment>
<dbReference type="RefSeq" id="WP_104364555.1">
    <property type="nucleotide sequence ID" value="NZ_PSZD01000028.1"/>
</dbReference>
<dbReference type="Gene3D" id="3.40.605.10">
    <property type="entry name" value="Aldehyde Dehydrogenase, Chain A, domain 1"/>
    <property type="match status" value="1"/>
</dbReference>
<dbReference type="AlphaFoldDB" id="A0A2S5ZXD4"/>
<dbReference type="InterPro" id="IPR015590">
    <property type="entry name" value="Aldehyde_DH_dom"/>
</dbReference>
<evidence type="ECO:0000256" key="2">
    <source>
        <dbReference type="ARBA" id="ARBA00023002"/>
    </source>
</evidence>
<organism evidence="6 7">
    <name type="scientific">Nocardia nova</name>
    <dbReference type="NCBI Taxonomy" id="37330"/>
    <lineage>
        <taxon>Bacteria</taxon>
        <taxon>Bacillati</taxon>
        <taxon>Actinomycetota</taxon>
        <taxon>Actinomycetes</taxon>
        <taxon>Mycobacteriales</taxon>
        <taxon>Nocardiaceae</taxon>
        <taxon>Nocardia</taxon>
    </lineage>
</organism>
<sequence>MKRIEIRCPADGRTVGAVTAAGPDEVAAVADALRAAQPAWEAIGPRARGRHLLRWLDWILDNEQRLLRLVQLEAGKSWSDAAVELAVVLDVINYFVDNGERFLADRKVRPAGVANAARRLRVRARPHQLVGLITPWNGPLAGPMMDAVGALMAGAAVLSKPSEVTPLAWTEAVRGWREEIGAPEVLAAVNGGGATGAAVVDAVDMVMFTGSVRTGRAIAARAGERLIPCSLELGGKDAMIVLADADLERAAGAAVWGSMMNAGQACVSVERVYVEAAVYEEFVEKVAAKVRPLRTGMDEPGAYSCEIGAMVTAAQVDIVERHIADAVAKGARILLGGKRKEEGSHFVEPTVLVDVDHSMACMREETFGPTLPIMKVRDEDEAIALANDSDFGLSSSLWTRDRHRAERLSRRIEAGSVSINNAIVATFQLPVPMGGWKQSGVGSRFGGPNGMLKYCRQQSVVEERIALKSEPNWFPVRADRARQMAKVVRFLGAHDWRRRLGRTPRRR</sequence>
<dbReference type="Proteomes" id="UP000238356">
    <property type="component" value="Unassembled WGS sequence"/>
</dbReference>
<dbReference type="GO" id="GO:0016620">
    <property type="term" value="F:oxidoreductase activity, acting on the aldehyde or oxo group of donors, NAD or NADP as acceptor"/>
    <property type="evidence" value="ECO:0007669"/>
    <property type="project" value="InterPro"/>
</dbReference>
<dbReference type="PROSITE" id="PS00687">
    <property type="entry name" value="ALDEHYDE_DEHYDR_GLU"/>
    <property type="match status" value="1"/>
</dbReference>
<dbReference type="InterPro" id="IPR016161">
    <property type="entry name" value="Ald_DH/histidinol_DH"/>
</dbReference>
<proteinExistence type="inferred from homology"/>
<evidence type="ECO:0000256" key="1">
    <source>
        <dbReference type="ARBA" id="ARBA00009986"/>
    </source>
</evidence>
<dbReference type="InterPro" id="IPR029510">
    <property type="entry name" value="Ald_DH_CS_GLU"/>
</dbReference>